<feature type="region of interest" description="Disordered" evidence="1">
    <location>
        <begin position="456"/>
        <end position="516"/>
    </location>
</feature>
<evidence type="ECO:0000313" key="3">
    <source>
        <dbReference type="Proteomes" id="UP000596092"/>
    </source>
</evidence>
<dbReference type="RefSeq" id="WP_199263752.1">
    <property type="nucleotide sequence ID" value="NZ_CP054140.1"/>
</dbReference>
<dbReference type="AlphaFoldDB" id="A0A7T6APQ9"/>
<keyword evidence="3" id="KW-1185">Reference proteome</keyword>
<sequence length="790" mass="87908">MKSESLITQVVDITPTPRILRTLGDIPFAAWQCLAELTDNSLDAFSEAENKGKVINGPRVDIHWSSDSVAAYDREIVVQDNGLGMELEVLQKAAKAGYSSNDPIHNLGLFGMGFNIATARLGDETLFLSATPDGTEWVGIKISFEQLIKEQTFSAPVVREPKKTPDESGTKIIVKSLKDGVFAEIRKKESAIRRQLEIIYTPILSRKKVSIFVQGKQLSPRPHCVWSDSRFVVRKGVRVEAIQRINRDLGETYFDSLKNRYLTEDETADLDVSISKGGVSPTHIVKRARRLKGWIGIQRYADPSDFGVDFVRNGRKILVSDKSLFGYENPDTGTYTSEYPVELGSTVGGRIVGELHVDYLIPTYQKNGFDITDRAWRLTLEAVRGAGPILPKKRQALGYDGDNESPLGRLVNAYRRTDPGTKNLAVPNSLAREFAKRFFSGDLEYETDDKWYKVAQESDRERGDGGKGLTPVNSGESPSDDISSYLPGAQSGAGSHTSSPVSTPPQPTPTVAPVPATSDRDLLIQHSDKEESLSGKYSYDTTPGMEITAWRVRDSQIKIQGSRVPCHLYQDGIEVDFFFDPTHPILSEYPLSPKQLLLQGLAEKFALRDPGVSIQAAFIGLVDNHLLEERINPQALQERAHSIVSSIREKLPSLLGHRFAKVKEVIQSVEAEEEELAKRLLDEAPNLLGAYQDSSEESIQSLAFVCDTTIKRLIAEFPEEFMDNKLFAQPFANLKIGNEAMRERLRKNSLERVLSYFSDVILLLQGGRAQSKQELLRHANTLSLLEGLLE</sequence>
<keyword evidence="2" id="KW-0547">Nucleotide-binding</keyword>
<feature type="compositionally biased region" description="Polar residues" evidence="1">
    <location>
        <begin position="471"/>
        <end position="482"/>
    </location>
</feature>
<dbReference type="SUPFAM" id="SSF55874">
    <property type="entry name" value="ATPase domain of HSP90 chaperone/DNA topoisomerase II/histidine kinase"/>
    <property type="match status" value="1"/>
</dbReference>
<accession>A0A7T6APQ9</accession>
<reference evidence="2 3" key="1">
    <citation type="submission" date="2020-05" db="EMBL/GenBank/DDBJ databases">
        <title>Complete genome of Desulfobulbus oligotrophicus.</title>
        <authorList>
            <person name="Podar M."/>
        </authorList>
    </citation>
    <scope>NUCLEOTIDE SEQUENCE [LARGE SCALE GENOMIC DNA]</scope>
    <source>
        <strain evidence="2 3">Prop6</strain>
    </source>
</reference>
<dbReference type="Proteomes" id="UP000596092">
    <property type="component" value="Chromosome"/>
</dbReference>
<dbReference type="EMBL" id="CP054140">
    <property type="protein sequence ID" value="QQG64941.1"/>
    <property type="molecule type" value="Genomic_DNA"/>
</dbReference>
<proteinExistence type="predicted"/>
<protein>
    <submittedName>
        <fullName evidence="2">ATP-binding protein</fullName>
    </submittedName>
</protein>
<organism evidence="2 3">
    <name type="scientific">Desulfobulbus oligotrophicus</name>
    <dbReference type="NCBI Taxonomy" id="1909699"/>
    <lineage>
        <taxon>Bacteria</taxon>
        <taxon>Pseudomonadati</taxon>
        <taxon>Thermodesulfobacteriota</taxon>
        <taxon>Desulfobulbia</taxon>
        <taxon>Desulfobulbales</taxon>
        <taxon>Desulfobulbaceae</taxon>
        <taxon>Desulfobulbus</taxon>
    </lineage>
</organism>
<evidence type="ECO:0000313" key="2">
    <source>
        <dbReference type="EMBL" id="QQG64941.1"/>
    </source>
</evidence>
<dbReference type="KEGG" id="dog:HP555_03200"/>
<dbReference type="Pfam" id="PF13589">
    <property type="entry name" value="HATPase_c_3"/>
    <property type="match status" value="1"/>
</dbReference>
<dbReference type="Gene3D" id="3.30.565.10">
    <property type="entry name" value="Histidine kinase-like ATPase, C-terminal domain"/>
    <property type="match status" value="1"/>
</dbReference>
<keyword evidence="2" id="KW-0067">ATP-binding</keyword>
<evidence type="ECO:0000256" key="1">
    <source>
        <dbReference type="SAM" id="MobiDB-lite"/>
    </source>
</evidence>
<feature type="compositionally biased region" description="Pro residues" evidence="1">
    <location>
        <begin position="502"/>
        <end position="512"/>
    </location>
</feature>
<feature type="compositionally biased region" description="Basic and acidic residues" evidence="1">
    <location>
        <begin position="456"/>
        <end position="465"/>
    </location>
</feature>
<name>A0A7T6APQ9_9BACT</name>
<gene>
    <name evidence="2" type="ORF">HP555_03200</name>
</gene>
<dbReference type="InterPro" id="IPR036890">
    <property type="entry name" value="HATPase_C_sf"/>
</dbReference>
<dbReference type="GO" id="GO:0005524">
    <property type="term" value="F:ATP binding"/>
    <property type="evidence" value="ECO:0007669"/>
    <property type="project" value="UniProtKB-KW"/>
</dbReference>